<evidence type="ECO:0000256" key="7">
    <source>
        <dbReference type="ARBA" id="ARBA00022918"/>
    </source>
</evidence>
<dbReference type="SUPFAM" id="SSF56672">
    <property type="entry name" value="DNA/RNA polymerases"/>
    <property type="match status" value="1"/>
</dbReference>
<evidence type="ECO:0000313" key="9">
    <source>
        <dbReference type="EMBL" id="CAG1835823.1"/>
    </source>
</evidence>
<dbReference type="EMBL" id="HG996474">
    <property type="protein sequence ID" value="CAG1835823.1"/>
    <property type="molecule type" value="Genomic_DNA"/>
</dbReference>
<keyword evidence="3" id="KW-0548">Nucleotidyltransferase</keyword>
<dbReference type="FunFam" id="3.10.10.10:FF:000007">
    <property type="entry name" value="Retrovirus-related Pol polyprotein from transposon 17.6-like Protein"/>
    <property type="match status" value="1"/>
</dbReference>
<dbReference type="Gene3D" id="3.30.70.270">
    <property type="match status" value="2"/>
</dbReference>
<dbReference type="AlphaFoldDB" id="A0A8D6ZT55"/>
<evidence type="ECO:0000256" key="6">
    <source>
        <dbReference type="ARBA" id="ARBA00022801"/>
    </source>
</evidence>
<dbReference type="InterPro" id="IPR000477">
    <property type="entry name" value="RT_dom"/>
</dbReference>
<evidence type="ECO:0000256" key="3">
    <source>
        <dbReference type="ARBA" id="ARBA00022695"/>
    </source>
</evidence>
<keyword evidence="4" id="KW-0540">Nuclease</keyword>
<dbReference type="GO" id="GO:0006508">
    <property type="term" value="P:proteolysis"/>
    <property type="evidence" value="ECO:0007669"/>
    <property type="project" value="UniProtKB-KW"/>
</dbReference>
<dbReference type="PROSITE" id="PS50878">
    <property type="entry name" value="RT_POL"/>
    <property type="match status" value="1"/>
</dbReference>
<dbReference type="InterPro" id="IPR050951">
    <property type="entry name" value="Retrovirus_Pol_polyprotein"/>
</dbReference>
<keyword evidence="2" id="KW-0808">Transferase</keyword>
<dbReference type="GO" id="GO:0008233">
    <property type="term" value="F:peptidase activity"/>
    <property type="evidence" value="ECO:0007669"/>
    <property type="project" value="UniProtKB-KW"/>
</dbReference>
<feature type="domain" description="Reverse transcriptase" evidence="8">
    <location>
        <begin position="152"/>
        <end position="332"/>
    </location>
</feature>
<evidence type="ECO:0000256" key="2">
    <source>
        <dbReference type="ARBA" id="ARBA00022679"/>
    </source>
</evidence>
<dbReference type="Gene3D" id="3.10.10.10">
    <property type="entry name" value="HIV Type 1 Reverse Transcriptase, subunit A, domain 1"/>
    <property type="match status" value="1"/>
</dbReference>
<organism evidence="9">
    <name type="scientific">Musa acuminata subsp. malaccensis</name>
    <name type="common">Wild banana</name>
    <name type="synonym">Musa malaccensis</name>
    <dbReference type="NCBI Taxonomy" id="214687"/>
    <lineage>
        <taxon>Eukaryota</taxon>
        <taxon>Viridiplantae</taxon>
        <taxon>Streptophyta</taxon>
        <taxon>Embryophyta</taxon>
        <taxon>Tracheophyta</taxon>
        <taxon>Spermatophyta</taxon>
        <taxon>Magnoliopsida</taxon>
        <taxon>Liliopsida</taxon>
        <taxon>Zingiberales</taxon>
        <taxon>Musaceae</taxon>
        <taxon>Musa</taxon>
    </lineage>
</organism>
<accession>A0A8D6ZT55</accession>
<evidence type="ECO:0000256" key="4">
    <source>
        <dbReference type="ARBA" id="ARBA00022722"/>
    </source>
</evidence>
<dbReference type="GO" id="GO:0004519">
    <property type="term" value="F:endonuclease activity"/>
    <property type="evidence" value="ECO:0007669"/>
    <property type="project" value="UniProtKB-KW"/>
</dbReference>
<sequence length="388" mass="45046">MDACHLLLGRPWHYDRRVLYDGYKHTYSFKVNDKKIILAPLQPSEISAPKKEVSAFISYRECRYELDNGGHVLALMVVEENEQHKETPKIMQPILEEFQDVIPEEIPHGLPPLRDIQHHNDLIPGAILPNKAAYRMSPKEHEELQRQVDELVKKGLIRESMSPCAVPALLVPKKDGSWRMCVDKCTTINKITMDYRFPIPRLDDLLDQLCGACIFSKIDLRSGYHQIRMRPGDEWKTAFKTREGLYEWLVMPFGLSNAPSTFMRFMIHILKPLIGIFVVVYFDDILVYNKSEEEHMSHLKEIFLILRQQKLYANLNKCDFFTSSVVFLGYVVSKDGIMMDQSKVEAILNWPTLASLHDVRSFHGLTSSYRRFIKSFSSIELKLLMILL</sequence>
<dbReference type="CDD" id="cd01647">
    <property type="entry name" value="RT_LTR"/>
    <property type="match status" value="1"/>
</dbReference>
<name>A0A8D6ZT55_MUSAM</name>
<dbReference type="PANTHER" id="PTHR37984">
    <property type="entry name" value="PROTEIN CBG26694"/>
    <property type="match status" value="1"/>
</dbReference>
<keyword evidence="7" id="KW-0695">RNA-directed DNA polymerase</keyword>
<dbReference type="InterPro" id="IPR043502">
    <property type="entry name" value="DNA/RNA_pol_sf"/>
</dbReference>
<dbReference type="Pfam" id="PF00078">
    <property type="entry name" value="RVT_1"/>
    <property type="match status" value="1"/>
</dbReference>
<protein>
    <submittedName>
        <fullName evidence="9">(wild Malaysian banana) hypothetical protein</fullName>
    </submittedName>
</protein>
<keyword evidence="6" id="KW-0378">Hydrolase</keyword>
<keyword evidence="1" id="KW-0645">Protease</keyword>
<dbReference type="PANTHER" id="PTHR37984:SF5">
    <property type="entry name" value="PROTEIN NYNRIN-LIKE"/>
    <property type="match status" value="1"/>
</dbReference>
<proteinExistence type="predicted"/>
<evidence type="ECO:0000259" key="8">
    <source>
        <dbReference type="PROSITE" id="PS50878"/>
    </source>
</evidence>
<evidence type="ECO:0000256" key="5">
    <source>
        <dbReference type="ARBA" id="ARBA00022759"/>
    </source>
</evidence>
<dbReference type="InterPro" id="IPR043128">
    <property type="entry name" value="Rev_trsase/Diguanyl_cyclase"/>
</dbReference>
<dbReference type="GO" id="GO:0003964">
    <property type="term" value="F:RNA-directed DNA polymerase activity"/>
    <property type="evidence" value="ECO:0007669"/>
    <property type="project" value="UniProtKB-KW"/>
</dbReference>
<evidence type="ECO:0000256" key="1">
    <source>
        <dbReference type="ARBA" id="ARBA00022670"/>
    </source>
</evidence>
<keyword evidence="5" id="KW-0255">Endonuclease</keyword>
<gene>
    <name evidence="9" type="ORF">GSMUA_237920.1</name>
</gene>
<reference evidence="9" key="1">
    <citation type="submission" date="2021-03" db="EMBL/GenBank/DDBJ databases">
        <authorList>
            <consortium name="Genoscope - CEA"/>
            <person name="William W."/>
        </authorList>
    </citation>
    <scope>NUCLEOTIDE SEQUENCE</scope>
    <source>
        <strain evidence="9">Doubled-haploid Pahang</strain>
    </source>
</reference>